<keyword evidence="2" id="KW-0285">Flavoprotein</keyword>
<keyword evidence="6" id="KW-0732">Signal</keyword>
<dbReference type="InterPro" id="IPR036188">
    <property type="entry name" value="FAD/NAD-bd_sf"/>
</dbReference>
<accession>A0A9P5XPC3</accession>
<name>A0A9P5XPC3_9AGAR</name>
<evidence type="ECO:0000313" key="7">
    <source>
        <dbReference type="EMBL" id="KAF9455118.1"/>
    </source>
</evidence>
<dbReference type="InterPro" id="IPR020946">
    <property type="entry name" value="Flavin_mOase-like"/>
</dbReference>
<evidence type="ECO:0000256" key="3">
    <source>
        <dbReference type="ARBA" id="ARBA00022827"/>
    </source>
</evidence>
<keyword evidence="4" id="KW-0521">NADP</keyword>
<reference evidence="7" key="1">
    <citation type="submission" date="2020-11" db="EMBL/GenBank/DDBJ databases">
        <authorList>
            <consortium name="DOE Joint Genome Institute"/>
            <person name="Ahrendt S."/>
            <person name="Riley R."/>
            <person name="Andreopoulos W."/>
            <person name="Labutti K."/>
            <person name="Pangilinan J."/>
            <person name="Ruiz-Duenas F.J."/>
            <person name="Barrasa J.M."/>
            <person name="Sanchez-Garcia M."/>
            <person name="Camarero S."/>
            <person name="Miyauchi S."/>
            <person name="Serrano A."/>
            <person name="Linde D."/>
            <person name="Babiker R."/>
            <person name="Drula E."/>
            <person name="Ayuso-Fernandez I."/>
            <person name="Pacheco R."/>
            <person name="Padilla G."/>
            <person name="Ferreira P."/>
            <person name="Barriuso J."/>
            <person name="Kellner H."/>
            <person name="Castanera R."/>
            <person name="Alfaro M."/>
            <person name="Ramirez L."/>
            <person name="Pisabarro A.G."/>
            <person name="Kuo A."/>
            <person name="Tritt A."/>
            <person name="Lipzen A."/>
            <person name="He G."/>
            <person name="Yan M."/>
            <person name="Ng V."/>
            <person name="Cullen D."/>
            <person name="Martin F."/>
            <person name="Rosso M.-N."/>
            <person name="Henrissat B."/>
            <person name="Hibbett D."/>
            <person name="Martinez A.T."/>
            <person name="Grigoriev I.V."/>
        </authorList>
    </citation>
    <scope>NUCLEOTIDE SEQUENCE</scope>
    <source>
        <strain evidence="7">MF-IS2</strain>
    </source>
</reference>
<dbReference type="Gene3D" id="3.50.50.60">
    <property type="entry name" value="FAD/NAD(P)-binding domain"/>
    <property type="match status" value="2"/>
</dbReference>
<dbReference type="GO" id="GO:0050661">
    <property type="term" value="F:NADP binding"/>
    <property type="evidence" value="ECO:0007669"/>
    <property type="project" value="InterPro"/>
</dbReference>
<dbReference type="GO" id="GO:0004499">
    <property type="term" value="F:N,N-dimethylaniline monooxygenase activity"/>
    <property type="evidence" value="ECO:0007669"/>
    <property type="project" value="InterPro"/>
</dbReference>
<dbReference type="InterPro" id="IPR050346">
    <property type="entry name" value="FMO-like"/>
</dbReference>
<comment type="caution">
    <text evidence="7">The sequence shown here is derived from an EMBL/GenBank/DDBJ whole genome shotgun (WGS) entry which is preliminary data.</text>
</comment>
<protein>
    <submittedName>
        <fullName evidence="7">FAD/NAD(P)-binding domain-containing protein</fullName>
    </submittedName>
</protein>
<evidence type="ECO:0000256" key="2">
    <source>
        <dbReference type="ARBA" id="ARBA00022630"/>
    </source>
</evidence>
<keyword evidence="5" id="KW-0560">Oxidoreductase</keyword>
<evidence type="ECO:0000256" key="1">
    <source>
        <dbReference type="ARBA" id="ARBA00009183"/>
    </source>
</evidence>
<keyword evidence="8" id="KW-1185">Reference proteome</keyword>
<feature type="chain" id="PRO_5040307046" evidence="6">
    <location>
        <begin position="19"/>
        <end position="617"/>
    </location>
</feature>
<dbReference type="AlphaFoldDB" id="A0A9P5XPC3"/>
<keyword evidence="3" id="KW-0274">FAD</keyword>
<dbReference type="Pfam" id="PF00743">
    <property type="entry name" value="FMO-like"/>
    <property type="match status" value="3"/>
</dbReference>
<evidence type="ECO:0000313" key="8">
    <source>
        <dbReference type="Proteomes" id="UP000807342"/>
    </source>
</evidence>
<evidence type="ECO:0000256" key="6">
    <source>
        <dbReference type="SAM" id="SignalP"/>
    </source>
</evidence>
<comment type="similarity">
    <text evidence="1">Belongs to the FMO family.</text>
</comment>
<sequence length="617" mass="71227">MVFSVPTVLFSLLSYLLPLNRHQAPLDDLYIHEAHQKSIAIIGAGSAGLAVLKTALDISEQDNLDWKVVLFEEREDVGGIWYAFFYYIHHHVPTATNNASLLLPAVWRNYRFPDSRNLTPPDLPETPLYPRLRTNTPIPTMTYPNFVFPPGTPLYPRHEHILEYHRAYAKHFHLRPYIRFNHSVLSTEWHSDHVGVMPELGSTTLEHGAIAWRKNGWRGRVREAKRRTTTFTRPEPRGRWNVTFVDTVGGGGDVRSEFFDHLVVASGNHHIPKIIHWRGEDEWLAHASLDQLHKREIMHAIWYRNPEEFTGKTLLIVGAGASGRDIAGQVVDYAERTYISVRHPVDSIPGTELVAEISHFSNEGIHLFDGTILRNVDTVVLGTGYQIRKPFLEKAGLVKVDPHAKSSSFRSSEHLTTNVNYLFPLYKHIFPVLEDLPVTALAFVGIPMGISNCPSDLAQSLYVLHLMKHGDDVLPQKDDLLRELDEQEEEVRQKGLDPYVLGHRLVSGTQSDYQDDLVEFLKEKVRLLTFLGEEVYPSGLIRDDRRRYVELWRRDALEYDYLRRGWFRIEELGLSEQWLKGVETEEQWAILMKRVNEWQRDWESKNNITFSIDEFLV</sequence>
<dbReference type="GO" id="GO:0050660">
    <property type="term" value="F:flavin adenine dinucleotide binding"/>
    <property type="evidence" value="ECO:0007669"/>
    <property type="project" value="InterPro"/>
</dbReference>
<dbReference type="EMBL" id="MU151051">
    <property type="protein sequence ID" value="KAF9455118.1"/>
    <property type="molecule type" value="Genomic_DNA"/>
</dbReference>
<feature type="signal peptide" evidence="6">
    <location>
        <begin position="1"/>
        <end position="18"/>
    </location>
</feature>
<dbReference type="PANTHER" id="PTHR23023">
    <property type="entry name" value="DIMETHYLANILINE MONOOXYGENASE"/>
    <property type="match status" value="1"/>
</dbReference>
<dbReference type="SUPFAM" id="SSF51905">
    <property type="entry name" value="FAD/NAD(P)-binding domain"/>
    <property type="match status" value="1"/>
</dbReference>
<evidence type="ECO:0000256" key="5">
    <source>
        <dbReference type="ARBA" id="ARBA00023002"/>
    </source>
</evidence>
<dbReference type="OrthoDB" id="66881at2759"/>
<dbReference type="InterPro" id="IPR000960">
    <property type="entry name" value="Flavin_mOase"/>
</dbReference>
<evidence type="ECO:0000256" key="4">
    <source>
        <dbReference type="ARBA" id="ARBA00022857"/>
    </source>
</evidence>
<dbReference type="PIRSF" id="PIRSF000332">
    <property type="entry name" value="FMO"/>
    <property type="match status" value="1"/>
</dbReference>
<proteinExistence type="inferred from homology"/>
<dbReference type="Proteomes" id="UP000807342">
    <property type="component" value="Unassembled WGS sequence"/>
</dbReference>
<organism evidence="7 8">
    <name type="scientific">Macrolepiota fuliginosa MF-IS2</name>
    <dbReference type="NCBI Taxonomy" id="1400762"/>
    <lineage>
        <taxon>Eukaryota</taxon>
        <taxon>Fungi</taxon>
        <taxon>Dikarya</taxon>
        <taxon>Basidiomycota</taxon>
        <taxon>Agaricomycotina</taxon>
        <taxon>Agaricomycetes</taxon>
        <taxon>Agaricomycetidae</taxon>
        <taxon>Agaricales</taxon>
        <taxon>Agaricineae</taxon>
        <taxon>Agaricaceae</taxon>
        <taxon>Macrolepiota</taxon>
    </lineage>
</organism>
<gene>
    <name evidence="7" type="ORF">P691DRAFT_754227</name>
</gene>